<feature type="domain" description="Sigma-54 factor interaction" evidence="5">
    <location>
        <begin position="296"/>
        <end position="521"/>
    </location>
</feature>
<sequence>MSCMEMQQIWEKYVLENSLDSFIIDKTIIDSWQLSKKFKVNPKDGIGKRFLTTSDFQKRLRDHETMVSLAKKSLNRFQFLLKNIDFILVLTDADGYILWQSGNEHLKEHAREIRFSQGYQWTESMVGTNSIGIALRTKEANFIHGYEHFARASHNWSCVASPVFGENREVVGVVDLSMPAHYPKKEDFLFTVQLIAEFISEALQRKVFEEQKYMLQYFSSKKQPGILCNSSMTILHISPELVDEPEAYIGKKLSALPNEKWEIVKRDPIRKEDTCIGYFVYVKHRIFNHPFKFHYVSGRSKTFHQLLEEVQIVAPTSAPIHLYGETGSGKEVLAKTIHENSPFAEGKLVSVNCGSIPENLMESELFGYEKGAFTGANPNGYIGKIEQANNGTLFLDEIEDMPVSMQSDLLRVLQEKKLTRIGGTKEINVNFRLITASNQDLKALVKAKKFRTDLFYRIYVCPLQIPPLRDRKEDIRELIKYFESANSWYPFWEEMLVEVAEQYPWKGNVRELNNFLERCLIYYRDRIPTKEQLIQLIQKGGLIEFQETSDTLSFKEQIEKENIYNALVNNNGNIPMAAKQLSISKSTLYRKIKKYKLD</sequence>
<dbReference type="InterPro" id="IPR003593">
    <property type="entry name" value="AAA+_ATPase"/>
</dbReference>
<evidence type="ECO:0000256" key="2">
    <source>
        <dbReference type="ARBA" id="ARBA00022840"/>
    </source>
</evidence>
<keyword evidence="1" id="KW-0547">Nucleotide-binding</keyword>
<dbReference type="CDD" id="cd00009">
    <property type="entry name" value="AAA"/>
    <property type="match status" value="1"/>
</dbReference>
<dbReference type="SUPFAM" id="SSF55781">
    <property type="entry name" value="GAF domain-like"/>
    <property type="match status" value="1"/>
</dbReference>
<accession>A0A090J3S1</accession>
<dbReference type="AlphaFoldDB" id="A0A090J3S1"/>
<dbReference type="PANTHER" id="PTHR32071">
    <property type="entry name" value="TRANSCRIPTIONAL REGULATORY PROTEIN"/>
    <property type="match status" value="1"/>
</dbReference>
<dbReference type="RefSeq" id="WP_051989217.1">
    <property type="nucleotide sequence ID" value="NZ_CCRF01000105.1"/>
</dbReference>
<keyword evidence="9" id="KW-1185">Reference proteome</keyword>
<proteinExistence type="predicted"/>
<organism evidence="6 9">
    <name type="scientific">Caldibacillus thermoamylovorans</name>
    <dbReference type="NCBI Taxonomy" id="35841"/>
    <lineage>
        <taxon>Bacteria</taxon>
        <taxon>Bacillati</taxon>
        <taxon>Bacillota</taxon>
        <taxon>Bacilli</taxon>
        <taxon>Bacillales</taxon>
        <taxon>Bacillaceae</taxon>
        <taxon>Caldibacillus</taxon>
    </lineage>
</organism>
<dbReference type="KEGG" id="bthv:CQJ30_19000"/>
<dbReference type="Gene3D" id="3.30.450.40">
    <property type="match status" value="1"/>
</dbReference>
<dbReference type="InterPro" id="IPR002078">
    <property type="entry name" value="Sigma_54_int"/>
</dbReference>
<dbReference type="PANTHER" id="PTHR32071:SF101">
    <property type="entry name" value="ACETOIN DEHYDROGENASE OPERON TRANSCRIPTIONAL ACTIVATOR ACOR"/>
    <property type="match status" value="1"/>
</dbReference>
<evidence type="ECO:0000313" key="9">
    <source>
        <dbReference type="Proteomes" id="UP000040576"/>
    </source>
</evidence>
<dbReference type="Gene3D" id="1.10.10.60">
    <property type="entry name" value="Homeodomain-like"/>
    <property type="match status" value="1"/>
</dbReference>
<dbReference type="Gene3D" id="3.40.50.300">
    <property type="entry name" value="P-loop containing nucleotide triphosphate hydrolases"/>
    <property type="match status" value="1"/>
</dbReference>
<dbReference type="Pfam" id="PF25601">
    <property type="entry name" value="AAA_lid_14"/>
    <property type="match status" value="1"/>
</dbReference>
<evidence type="ECO:0000256" key="3">
    <source>
        <dbReference type="ARBA" id="ARBA00023015"/>
    </source>
</evidence>
<keyword evidence="2" id="KW-0067">ATP-binding</keyword>
<dbReference type="Proteomes" id="UP000032076">
    <property type="component" value="Unassembled WGS sequence"/>
</dbReference>
<dbReference type="InterPro" id="IPR002197">
    <property type="entry name" value="HTH_Fis"/>
</dbReference>
<name>A0A090J3S1_9BACI</name>
<dbReference type="InterPro" id="IPR029016">
    <property type="entry name" value="GAF-like_dom_sf"/>
</dbReference>
<dbReference type="EMBL" id="JXLU01000049">
    <property type="protein sequence ID" value="KIO73345.1"/>
    <property type="molecule type" value="Genomic_DNA"/>
</dbReference>
<evidence type="ECO:0000313" key="7">
    <source>
        <dbReference type="EMBL" id="KIO73345.1"/>
    </source>
</evidence>
<dbReference type="PATRIC" id="fig|35841.7.peg.3369"/>
<evidence type="ECO:0000259" key="5">
    <source>
        <dbReference type="PROSITE" id="PS50045"/>
    </source>
</evidence>
<reference evidence="6 9" key="1">
    <citation type="submission" date="2014-07" db="EMBL/GenBank/DDBJ databases">
        <authorList>
            <person name="Wibberg Daniel"/>
        </authorList>
    </citation>
    <scope>NUCLEOTIDE SEQUENCE [LARGE SCALE GENOMIC DNA]</scope>
</reference>
<dbReference type="SUPFAM" id="SSF52540">
    <property type="entry name" value="P-loop containing nucleoside triphosphate hydrolases"/>
    <property type="match status" value="1"/>
</dbReference>
<keyword evidence="3" id="KW-0805">Transcription regulation</keyword>
<dbReference type="GeneID" id="92962909"/>
<dbReference type="InterPro" id="IPR025943">
    <property type="entry name" value="Sigma_54_int_dom_ATP-bd_2"/>
</dbReference>
<dbReference type="SUPFAM" id="SSF46689">
    <property type="entry name" value="Homeodomain-like"/>
    <property type="match status" value="1"/>
</dbReference>
<dbReference type="PRINTS" id="PR01590">
    <property type="entry name" value="HTHFIS"/>
</dbReference>
<dbReference type="Proteomes" id="UP000040576">
    <property type="component" value="Unassembled WGS sequence"/>
</dbReference>
<dbReference type="EMBL" id="CCRF01000105">
    <property type="protein sequence ID" value="CEE03303.1"/>
    <property type="molecule type" value="Genomic_DNA"/>
</dbReference>
<dbReference type="Pfam" id="PF00158">
    <property type="entry name" value="Sigma54_activat"/>
    <property type="match status" value="1"/>
</dbReference>
<dbReference type="InterPro" id="IPR009057">
    <property type="entry name" value="Homeodomain-like_sf"/>
</dbReference>
<dbReference type="OrthoDB" id="9771372at2"/>
<dbReference type="InterPro" id="IPR027417">
    <property type="entry name" value="P-loop_NTPase"/>
</dbReference>
<dbReference type="Pfam" id="PF02954">
    <property type="entry name" value="HTH_8"/>
    <property type="match status" value="1"/>
</dbReference>
<dbReference type="SMART" id="SM00382">
    <property type="entry name" value="AAA"/>
    <property type="match status" value="1"/>
</dbReference>
<dbReference type="Gene3D" id="1.10.8.60">
    <property type="match status" value="1"/>
</dbReference>
<protein>
    <submittedName>
        <fullName evidence="6">Sigma-54-dependent transcriptional activator</fullName>
    </submittedName>
</protein>
<evidence type="ECO:0000256" key="4">
    <source>
        <dbReference type="ARBA" id="ARBA00023163"/>
    </source>
</evidence>
<evidence type="ECO:0000313" key="6">
    <source>
        <dbReference type="EMBL" id="CEE03303.1"/>
    </source>
</evidence>
<keyword evidence="4" id="KW-0804">Transcription</keyword>
<dbReference type="FunFam" id="3.40.50.300:FF:000006">
    <property type="entry name" value="DNA-binding transcriptional regulator NtrC"/>
    <property type="match status" value="1"/>
</dbReference>
<dbReference type="GO" id="GO:0006355">
    <property type="term" value="P:regulation of DNA-templated transcription"/>
    <property type="evidence" value="ECO:0007669"/>
    <property type="project" value="InterPro"/>
</dbReference>
<dbReference type="GO" id="GO:0005524">
    <property type="term" value="F:ATP binding"/>
    <property type="evidence" value="ECO:0007669"/>
    <property type="project" value="UniProtKB-KW"/>
</dbReference>
<gene>
    <name evidence="6" type="primary">acoR</name>
    <name evidence="7" type="ORF">B4167_2199</name>
    <name evidence="6" type="ORF">BT1A1_3522</name>
</gene>
<dbReference type="GO" id="GO:0043565">
    <property type="term" value="F:sequence-specific DNA binding"/>
    <property type="evidence" value="ECO:0007669"/>
    <property type="project" value="InterPro"/>
</dbReference>
<dbReference type="PROSITE" id="PS50045">
    <property type="entry name" value="SIGMA54_INTERACT_4"/>
    <property type="match status" value="1"/>
</dbReference>
<reference evidence="7 8" key="2">
    <citation type="submission" date="2015-01" db="EMBL/GenBank/DDBJ databases">
        <title>Draft Genome Sequences of Four Bacillus thermoamylovorans Strains, Isolated From Food Products.</title>
        <authorList>
            <person name="Krawcyk A.O."/>
            <person name="Berendsen E.M."/>
            <person name="Eijlander R.T."/>
            <person name="de Jong A."/>
            <person name="Wells-Bennik M."/>
            <person name="Kuipers O.P."/>
        </authorList>
    </citation>
    <scope>NUCLEOTIDE SEQUENCE [LARGE SCALE GENOMIC DNA]</scope>
    <source>
        <strain evidence="7 8">B4167</strain>
    </source>
</reference>
<evidence type="ECO:0000313" key="8">
    <source>
        <dbReference type="Proteomes" id="UP000032076"/>
    </source>
</evidence>
<dbReference type="PROSITE" id="PS00676">
    <property type="entry name" value="SIGMA54_INTERACT_2"/>
    <property type="match status" value="1"/>
</dbReference>
<dbReference type="InterPro" id="IPR058031">
    <property type="entry name" value="AAA_lid_NorR"/>
</dbReference>
<evidence type="ECO:0000256" key="1">
    <source>
        <dbReference type="ARBA" id="ARBA00022741"/>
    </source>
</evidence>